<organism evidence="1 2">
    <name type="scientific">Reichenbachiella ulvae</name>
    <dbReference type="NCBI Taxonomy" id="2980104"/>
    <lineage>
        <taxon>Bacteria</taxon>
        <taxon>Pseudomonadati</taxon>
        <taxon>Bacteroidota</taxon>
        <taxon>Cytophagia</taxon>
        <taxon>Cytophagales</taxon>
        <taxon>Reichenbachiellaceae</taxon>
        <taxon>Reichenbachiella</taxon>
    </lineage>
</organism>
<name>A0ABT3CNX4_9BACT</name>
<dbReference type="RefSeq" id="WP_264135948.1">
    <property type="nucleotide sequence ID" value="NZ_JAOYOD010000001.1"/>
</dbReference>
<dbReference type="PROSITE" id="PS51257">
    <property type="entry name" value="PROKAR_LIPOPROTEIN"/>
    <property type="match status" value="1"/>
</dbReference>
<sequence>MKFNYLMIAAVLFMTALTSCDLEDVLDKVELNQDVTVNEIFEVNLTANDPTTFSEERTFSTDVEGLEITKIEISELTYTVSNYSGDPQNLSLEVWFGDNAEMGGVTVDGAILENGSSDLLLLVSNLILTSWENYLLGNPEATVNVSATIDEVPVTFDLALNMTLKVTGTKK</sequence>
<dbReference type="EMBL" id="JAOYOD010000001">
    <property type="protein sequence ID" value="MCV9385155.1"/>
    <property type="molecule type" value="Genomic_DNA"/>
</dbReference>
<proteinExistence type="predicted"/>
<protein>
    <recommendedName>
        <fullName evidence="3">Lipocalin-like domain-containing protein</fullName>
    </recommendedName>
</protein>
<gene>
    <name evidence="1" type="ORF">N7U62_00695</name>
</gene>
<evidence type="ECO:0000313" key="2">
    <source>
        <dbReference type="Proteomes" id="UP001300692"/>
    </source>
</evidence>
<evidence type="ECO:0000313" key="1">
    <source>
        <dbReference type="EMBL" id="MCV9385155.1"/>
    </source>
</evidence>
<dbReference type="Proteomes" id="UP001300692">
    <property type="component" value="Unassembled WGS sequence"/>
</dbReference>
<comment type="caution">
    <text evidence="1">The sequence shown here is derived from an EMBL/GenBank/DDBJ whole genome shotgun (WGS) entry which is preliminary data.</text>
</comment>
<keyword evidence="2" id="KW-1185">Reference proteome</keyword>
<reference evidence="1 2" key="1">
    <citation type="submission" date="2022-10" db="EMBL/GenBank/DDBJ databases">
        <title>Comparative genomics and taxonomic characterization of three novel marine species of genus Reichenbachiella exhibiting antioxidant and polysaccharide degradation activities.</title>
        <authorList>
            <person name="Muhammad N."/>
            <person name="Lee Y.-J."/>
            <person name="Ko J."/>
            <person name="Kim S.-G."/>
        </authorList>
    </citation>
    <scope>NUCLEOTIDE SEQUENCE [LARGE SCALE GENOMIC DNA]</scope>
    <source>
        <strain evidence="1 2">ABR2-5</strain>
    </source>
</reference>
<accession>A0ABT3CNX4</accession>
<evidence type="ECO:0008006" key="3">
    <source>
        <dbReference type="Google" id="ProtNLM"/>
    </source>
</evidence>